<feature type="region of interest" description="Disordered" evidence="1">
    <location>
        <begin position="158"/>
        <end position="205"/>
    </location>
</feature>
<feature type="compositionally biased region" description="Gly residues" evidence="1">
    <location>
        <begin position="1751"/>
        <end position="1761"/>
    </location>
</feature>
<feature type="region of interest" description="Disordered" evidence="1">
    <location>
        <begin position="217"/>
        <end position="299"/>
    </location>
</feature>
<dbReference type="Proteomes" id="UP001054857">
    <property type="component" value="Unassembled WGS sequence"/>
</dbReference>
<feature type="region of interest" description="Disordered" evidence="1">
    <location>
        <begin position="1357"/>
        <end position="1410"/>
    </location>
</feature>
<dbReference type="EMBL" id="BMAR01000048">
    <property type="protein sequence ID" value="GFR51317.1"/>
    <property type="molecule type" value="Genomic_DNA"/>
</dbReference>
<feature type="compositionally biased region" description="Low complexity" evidence="1">
    <location>
        <begin position="460"/>
        <end position="473"/>
    </location>
</feature>
<feature type="region of interest" description="Disordered" evidence="1">
    <location>
        <begin position="1549"/>
        <end position="1587"/>
    </location>
</feature>
<feature type="compositionally biased region" description="Pro residues" evidence="1">
    <location>
        <begin position="709"/>
        <end position="729"/>
    </location>
</feature>
<feature type="region of interest" description="Disordered" evidence="1">
    <location>
        <begin position="21"/>
        <end position="58"/>
    </location>
</feature>
<feature type="region of interest" description="Disordered" evidence="1">
    <location>
        <begin position="68"/>
        <end position="87"/>
    </location>
</feature>
<feature type="compositionally biased region" description="Low complexity" evidence="1">
    <location>
        <begin position="632"/>
        <end position="650"/>
    </location>
</feature>
<feature type="compositionally biased region" description="Low complexity" evidence="1">
    <location>
        <begin position="259"/>
        <end position="269"/>
    </location>
</feature>
<feature type="region of interest" description="Disordered" evidence="1">
    <location>
        <begin position="1275"/>
        <end position="1299"/>
    </location>
</feature>
<feature type="compositionally biased region" description="Gly residues" evidence="1">
    <location>
        <begin position="1791"/>
        <end position="1801"/>
    </location>
</feature>
<keyword evidence="3" id="KW-1185">Reference proteome</keyword>
<feature type="compositionally biased region" description="Polar residues" evidence="1">
    <location>
        <begin position="1837"/>
        <end position="1848"/>
    </location>
</feature>
<feature type="compositionally biased region" description="Polar residues" evidence="1">
    <location>
        <begin position="1094"/>
        <end position="1106"/>
    </location>
</feature>
<feature type="compositionally biased region" description="Low complexity" evidence="1">
    <location>
        <begin position="657"/>
        <end position="708"/>
    </location>
</feature>
<comment type="caution">
    <text evidence="2">The sequence shown here is derived from an EMBL/GenBank/DDBJ whole genome shotgun (WGS) entry which is preliminary data.</text>
</comment>
<evidence type="ECO:0000313" key="2">
    <source>
        <dbReference type="EMBL" id="GFR51317.1"/>
    </source>
</evidence>
<sequence>MGALDDAKEALRYPLFRSASAHTHGAATPSRHAATAKSPAASSGLAQASPPEGSCGVPLVAWPEEGADAPSPRILQPRRRGNSVHVASSGNTAAAAVAAVPAGLGGGGGAAAPRAGWDALRSGSDGVLPRSSSARMLPSSRFGQEPVVAASAAATASGRGLGGLSATPLKQTGSTGNPGGSRRSAEAAGPGATASGAAAGAGDPASSWKLTSVFSQQLRTGPSRRHLHVTAPLSGGIGDSEEPPQSRGSGDAGRSTLGSSSPAAEPAAAVQLGRLGATRGATPPESPSSQRLAGGMAARVSGLSSRTLMRPGAVAAPAPAAAADSRPGTASSSGCSPLGTGCGSGPGAGTGNSRLASPAASSLGSGLGLGSGAAPRYGRRSELDSRGSAGGLLDGDRSSVVVGGGGGGGLTSGDADMGSRRRRREVQLPPSSSGGAVLDALQLLPRTSSGAGAGAGAGTSAGAQQDAQQSTAGVAAGRCPHQPHEQPPPQRLLRSRSSRLQSLRLVSEPSGGLGGGGGAAGIGGGGAAGIAGAGMDSDASTDVEQSAGSNIAGRGSMSMLPTTVEPRQPQPQQQQPRVPRHPPVVRVSIGLLPSTLQSPGASPATAAAAAAATAACASPRASGIIPRDGGLSPTASGSAAAVSPTAAAAAYDKRVLSPRSPSASPMSALTAAAGPAATAASASTITASAIHHNAAASSPSGSQSSNDNPPQPPTTSPAPSPPPPTPSLPGLPSFLGAPVVLEPHPPHVHAHAGGPGTPGPGLGPSLSRSTSNADRSHSNTSLGGLQAVPPSQPTSQPQAQPSDNSFGGGGGSSRTRLLRVSSSNSRRSCSSHSSFRRNGSYFWVREAVPEAVLENIPGLQAHRGLPQQPPHPGAVPEDGPPPPPPPLLQSLTGAAAAAAATTTPAASGLPSSASMRRRGMELAVAGLPPAAVGGSSFSQMGLVSSSGYSQTGSMSGNTSWLRRSEAMPPVDLLPIAPAPPPLALDHLHSAAAQQAAASLRGSNFSREGGDGGDDGAAVDGWRRGGDLQVGGGTHVVQEGPVIEELPSSASLAEVPSAAVMAAAAVASTLSPGEEGLPPSTSHDGSFAVTDSKVRNATSGGPTTSSFFDDGGGNGTPESASPLKSKLPSWPAPAPPLAQPRQTPRNQSKMRLLNFTSGFGFGGGGTVAASDSSTTSTAVGAAAAGGSNSEQVDMFALLGSNRMPSSVLTATAYPHNNLRVRSSSGSTPVDLAVHGVRDPNYDSVQCATIPEHAPSPALPSNSFLLGNSRMGSTVFSPPGGKPGGTLKKASSLRPQRAVGATRAAMPDLLALSRRVGSNTVVGPDGRTVHITVHGSSASDGQLQLELPPPEELVAAVNGHLPSSANPPLESATSTGSGGAGGSRLSIAGGGSRRTMGSRASPSSRGRPSPGAIHSLTALRFEGLMAPSSDGSEDRASSDVARRVRSFKTLAATSGTAPRNSSGGGGSSTGGGGVSHHSGVPSLIRHLSAPARRLQHSSSSGLTTGGGHPAAIRGGVGGVQGHPGHKSLISAGINFLKRAFSLRAHGREVASWHPEEAPRTRSLGGASGQPLWPGNELTPSRQGTGSGSGELVGNASLYYNPEGGAAVAAAGGSSASVLGPAARRLMASQKSFVKHSAVLGWVQQLGREEDGASTAPTATLDSDAEGDAMSAAAVAAAATAAANSAARLHSLQSLMAAGGTSLTCDAVVAFNDADGAVDGGTVARRRRAAGGPSRRRGGAHGTPSDDATSGDVAGTGTGTGSGSGVDASTSAPAVRTGSGGGGGITGGNSSSGTGAGGGGGGGWMTSEPSAAGESAVTVVRPSLLAAAGGGGGDDGPASTTSLSMVSTRPSVASRPTGTPPTTPAVATPPSPSAESLPGPKLLARLGSNLLGRSGRRSGLVVPVSGPYDGGGGGLDGGDLSYSLPSGSLGDVRMNSSGVVRL</sequence>
<feature type="compositionally biased region" description="Low complexity" evidence="1">
    <location>
        <begin position="730"/>
        <end position="742"/>
    </location>
</feature>
<feature type="compositionally biased region" description="Polar residues" evidence="1">
    <location>
        <begin position="1449"/>
        <end position="1458"/>
    </location>
</feature>
<organism evidence="2 3">
    <name type="scientific">Astrephomene gubernaculifera</name>
    <dbReference type="NCBI Taxonomy" id="47775"/>
    <lineage>
        <taxon>Eukaryota</taxon>
        <taxon>Viridiplantae</taxon>
        <taxon>Chlorophyta</taxon>
        <taxon>core chlorophytes</taxon>
        <taxon>Chlorophyceae</taxon>
        <taxon>CS clade</taxon>
        <taxon>Chlamydomonadales</taxon>
        <taxon>Astrephomenaceae</taxon>
        <taxon>Astrephomene</taxon>
    </lineage>
</organism>
<feature type="compositionally biased region" description="Polar residues" evidence="1">
    <location>
        <begin position="538"/>
        <end position="549"/>
    </location>
</feature>
<feature type="compositionally biased region" description="Low complexity" evidence="1">
    <location>
        <begin position="566"/>
        <end position="577"/>
    </location>
</feature>
<feature type="compositionally biased region" description="Low complexity" evidence="1">
    <location>
        <begin position="351"/>
        <end position="364"/>
    </location>
</feature>
<feature type="compositionally biased region" description="Gly residues" evidence="1">
    <location>
        <begin position="1501"/>
        <end position="1517"/>
    </location>
</feature>
<reference evidence="2 3" key="1">
    <citation type="journal article" date="2021" name="Sci. Rep.">
        <title>Genome sequencing of the multicellular alga Astrephomene provides insights into convergent evolution of germ-soma differentiation.</title>
        <authorList>
            <person name="Yamashita S."/>
            <person name="Yamamoto K."/>
            <person name="Matsuzaki R."/>
            <person name="Suzuki S."/>
            <person name="Yamaguchi H."/>
            <person name="Hirooka S."/>
            <person name="Minakuchi Y."/>
            <person name="Miyagishima S."/>
            <person name="Kawachi M."/>
            <person name="Toyoda A."/>
            <person name="Nozaki H."/>
        </authorList>
    </citation>
    <scope>NUCLEOTIDE SEQUENCE [LARGE SCALE GENOMIC DNA]</scope>
    <source>
        <strain evidence="2 3">NIES-4017</strain>
    </source>
</reference>
<feature type="compositionally biased region" description="Gly residues" evidence="1">
    <location>
        <begin position="402"/>
        <end position="411"/>
    </location>
</feature>
<gene>
    <name evidence="2" type="ORF">Agub_g13682</name>
</gene>
<feature type="compositionally biased region" description="Gly residues" evidence="1">
    <location>
        <begin position="1775"/>
        <end position="1784"/>
    </location>
</feature>
<feature type="compositionally biased region" description="Gly residues" evidence="1">
    <location>
        <begin position="1460"/>
        <end position="1472"/>
    </location>
</feature>
<name>A0AAD3E1T2_9CHLO</name>
<feature type="region of interest" description="Disordered" evidence="1">
    <location>
        <begin position="861"/>
        <end position="913"/>
    </location>
</feature>
<feature type="compositionally biased region" description="Pro residues" evidence="1">
    <location>
        <begin position="867"/>
        <end position="887"/>
    </location>
</feature>
<feature type="compositionally biased region" description="Pro residues" evidence="1">
    <location>
        <begin position="1855"/>
        <end position="1869"/>
    </location>
</feature>
<feature type="region of interest" description="Disordered" evidence="1">
    <location>
        <begin position="1719"/>
        <end position="1878"/>
    </location>
</feature>
<feature type="compositionally biased region" description="Basic residues" evidence="1">
    <location>
        <begin position="1721"/>
        <end position="1736"/>
    </location>
</feature>
<feature type="compositionally biased region" description="Low complexity" evidence="1">
    <location>
        <begin position="813"/>
        <end position="835"/>
    </location>
</feature>
<protein>
    <submittedName>
        <fullName evidence="2">Uncharacterized protein</fullName>
    </submittedName>
</protein>
<feature type="compositionally biased region" description="Low complexity" evidence="1">
    <location>
        <begin position="786"/>
        <end position="805"/>
    </location>
</feature>
<feature type="compositionally biased region" description="Gly residues" evidence="1">
    <location>
        <begin position="1374"/>
        <end position="1390"/>
    </location>
</feature>
<feature type="region of interest" description="Disordered" evidence="1">
    <location>
        <begin position="1447"/>
        <end position="1517"/>
    </location>
</feature>
<proteinExistence type="predicted"/>
<feature type="region of interest" description="Disordered" evidence="1">
    <location>
        <begin position="534"/>
        <end position="581"/>
    </location>
</feature>
<feature type="region of interest" description="Disordered" evidence="1">
    <location>
        <begin position="998"/>
        <end position="1023"/>
    </location>
</feature>
<feature type="region of interest" description="Disordered" evidence="1">
    <location>
        <begin position="346"/>
        <end position="495"/>
    </location>
</feature>
<feature type="compositionally biased region" description="Low complexity" evidence="1">
    <location>
        <begin position="186"/>
        <end position="205"/>
    </location>
</feature>
<feature type="region of interest" description="Disordered" evidence="1">
    <location>
        <begin position="1092"/>
        <end position="1145"/>
    </location>
</feature>
<evidence type="ECO:0000256" key="1">
    <source>
        <dbReference type="SAM" id="MobiDB-lite"/>
    </source>
</evidence>
<feature type="compositionally biased region" description="Low complexity" evidence="1">
    <location>
        <begin position="890"/>
        <end position="913"/>
    </location>
</feature>
<feature type="region of interest" description="Disordered" evidence="1">
    <location>
        <begin position="623"/>
        <end position="835"/>
    </location>
</feature>
<evidence type="ECO:0000313" key="3">
    <source>
        <dbReference type="Proteomes" id="UP001054857"/>
    </source>
</evidence>
<feature type="compositionally biased region" description="Low complexity" evidence="1">
    <location>
        <begin position="1391"/>
        <end position="1410"/>
    </location>
</feature>
<accession>A0AAD3E1T2</accession>
<feature type="compositionally biased region" description="Gly residues" evidence="1">
    <location>
        <begin position="753"/>
        <end position="762"/>
    </location>
</feature>
<feature type="compositionally biased region" description="Polar residues" evidence="1">
    <location>
        <begin position="767"/>
        <end position="783"/>
    </location>
</feature>